<dbReference type="AlphaFoldDB" id="A0AAP5NMR8"/>
<dbReference type="InterPro" id="IPR042002">
    <property type="entry name" value="Sortase_C"/>
</dbReference>
<dbReference type="InterPro" id="IPR005754">
    <property type="entry name" value="Sortase"/>
</dbReference>
<feature type="transmembrane region" description="Helical" evidence="3">
    <location>
        <begin position="242"/>
        <end position="263"/>
    </location>
</feature>
<sequence>MKKGGKKQLITRILMLLIFLIGSLTALYPFYSDAVNSLIDQKMVDNYQKKIDKQRLAQMKQANHDDKQNPAAITDPFKETADLSDSEQYIEKHLIGTLTISAIKTEVPIFDTTNDYLLMRGATVIQGTSYPTGGVDTHAAISAHRGLPQRKLFTDLPKLKEKDIFVLTIAGEKLAYQVDQIKVVEPNETSDLQIVPGADLVTLITCTPYMINSHRLLVRGHRIPYTEKIASDAQKAVSSRRLYQWGILAGIVGLSAGVILLLYRVLKSYLLRKKIVNLVFYLQNQQGEPLRHFSVALADRRGKQVLQREGKPFVVQSDEEGQVVFDHLPGSLYTVLLGTEKKTSIAQFKAGLTKLKQTDPQVYLPKKTILSKKDDSHQLIIQIQQTNTTS</sequence>
<evidence type="ECO:0000256" key="3">
    <source>
        <dbReference type="SAM" id="Phobius"/>
    </source>
</evidence>
<feature type="transmembrane region" description="Helical" evidence="3">
    <location>
        <begin position="12"/>
        <end position="31"/>
    </location>
</feature>
<name>A0AAP5NMR8_9ENTE</name>
<evidence type="ECO:0000313" key="6">
    <source>
        <dbReference type="Proteomes" id="UP001245561"/>
    </source>
</evidence>
<protein>
    <submittedName>
        <fullName evidence="5">Class C sortase</fullName>
    </submittedName>
</protein>
<evidence type="ECO:0000256" key="2">
    <source>
        <dbReference type="PIRSR" id="PIRSR605754-1"/>
    </source>
</evidence>
<dbReference type="Proteomes" id="UP001256547">
    <property type="component" value="Unassembled WGS sequence"/>
</dbReference>
<evidence type="ECO:0000313" key="4">
    <source>
        <dbReference type="EMBL" id="MDT2596331.1"/>
    </source>
</evidence>
<feature type="active site" description="Proton donor/acceptor" evidence="2">
    <location>
        <position position="144"/>
    </location>
</feature>
<keyword evidence="7" id="KW-1185">Reference proteome</keyword>
<organism evidence="5 6">
    <name type="scientific">Enterococcus dongliensis</name>
    <dbReference type="NCBI Taxonomy" id="2559925"/>
    <lineage>
        <taxon>Bacteria</taxon>
        <taxon>Bacillati</taxon>
        <taxon>Bacillota</taxon>
        <taxon>Bacilli</taxon>
        <taxon>Lactobacillales</taxon>
        <taxon>Enterococcaceae</taxon>
        <taxon>Enterococcus</taxon>
    </lineage>
</organism>
<feature type="active site" description="Acyl-thioester intermediate" evidence="2">
    <location>
        <position position="206"/>
    </location>
</feature>
<gene>
    <name evidence="5" type="ORF">P7D36_08150</name>
    <name evidence="4" type="ORF">P7D39_04735</name>
</gene>
<dbReference type="InterPro" id="IPR023365">
    <property type="entry name" value="Sortase_dom-sf"/>
</dbReference>
<dbReference type="CDD" id="cd05827">
    <property type="entry name" value="Sortase_C"/>
    <property type="match status" value="1"/>
</dbReference>
<keyword evidence="3" id="KW-0812">Transmembrane</keyword>
<dbReference type="SUPFAM" id="SSF63817">
    <property type="entry name" value="Sortase"/>
    <property type="match status" value="1"/>
</dbReference>
<keyword evidence="3" id="KW-0472">Membrane</keyword>
<dbReference type="NCBIfam" id="NF033745">
    <property type="entry name" value="class_C_sortase"/>
    <property type="match status" value="1"/>
</dbReference>
<proteinExistence type="predicted"/>
<accession>A0AAP5NMR8</accession>
<evidence type="ECO:0000256" key="1">
    <source>
        <dbReference type="ARBA" id="ARBA00022801"/>
    </source>
</evidence>
<dbReference type="Gene3D" id="2.40.260.10">
    <property type="entry name" value="Sortase"/>
    <property type="match status" value="1"/>
</dbReference>
<dbReference type="GO" id="GO:0016787">
    <property type="term" value="F:hydrolase activity"/>
    <property type="evidence" value="ECO:0007669"/>
    <property type="project" value="UniProtKB-KW"/>
</dbReference>
<dbReference type="EMBL" id="JARPYR010000006">
    <property type="protein sequence ID" value="MDT2596331.1"/>
    <property type="molecule type" value="Genomic_DNA"/>
</dbReference>
<comment type="caution">
    <text evidence="5">The sequence shown here is derived from an EMBL/GenBank/DDBJ whole genome shotgun (WGS) entry which is preliminary data.</text>
</comment>
<keyword evidence="3" id="KW-1133">Transmembrane helix</keyword>
<dbReference type="Pfam" id="PF04203">
    <property type="entry name" value="Sortase"/>
    <property type="match status" value="1"/>
</dbReference>
<dbReference type="EMBL" id="JARPYT010000010">
    <property type="protein sequence ID" value="MDT2637478.1"/>
    <property type="molecule type" value="Genomic_DNA"/>
</dbReference>
<dbReference type="RefSeq" id="WP_137603896.1">
    <property type="nucleotide sequence ID" value="NZ_JARPYR010000006.1"/>
</dbReference>
<evidence type="ECO:0000313" key="5">
    <source>
        <dbReference type="EMBL" id="MDT2637478.1"/>
    </source>
</evidence>
<reference evidence="5 7" key="1">
    <citation type="submission" date="2023-03" db="EMBL/GenBank/DDBJ databases">
        <authorList>
            <person name="Shen W."/>
            <person name="Cai J."/>
        </authorList>
    </citation>
    <scope>NUCLEOTIDE SEQUENCE</scope>
    <source>
        <strain evidence="5">P55-2</strain>
        <strain evidence="4 7">P72-2</strain>
    </source>
</reference>
<dbReference type="Proteomes" id="UP001245561">
    <property type="component" value="Unassembled WGS sequence"/>
</dbReference>
<keyword evidence="1" id="KW-0378">Hydrolase</keyword>
<evidence type="ECO:0000313" key="7">
    <source>
        <dbReference type="Proteomes" id="UP001256547"/>
    </source>
</evidence>
<dbReference type="NCBIfam" id="TIGR01076">
    <property type="entry name" value="sortase_fam"/>
    <property type="match status" value="1"/>
</dbReference>